<sequence length="786" mass="88260">MPPRVAPPPPADPSSDPSSPYYVHSSDGPSSVKVTPLLTGANYHSWARSMRRALGAKLKFEFLDGTIPTPADAFDPSYRSWNRCNMLIHSWIMNSVDPSIAQSIVFLENASDVWIDLKERFSQGDLVRVSELQQEIYALTQDSRSVTSFYSDLKTLWEELEIYMPIPNCTCRVRCSCDAMRVARNNHHMLQAMRFLTGLNDNFSVVKSQILLIDPLPPMTKIFSMVLQFERQICSSNLDDSKVLVNASDGKSNSSGYGRSASSSSGSKRYCTYCHKSNHFVENCFKKHGVPPHMMKHYQGSANSAATDGGEFGNSSSAASHDTKDSATVPSLTQEQFDKLLSLIQPSSVSHGSNPATSNQVSSFQSAGHSSAGKQGIILTNYSYSLTCHNITLDTWIIDSGASHHICASLHWFHSYSEINPMIIKLPNGNHVTTKYAGTIVFSTVFSLTGVLYVPEFNINLISVSNLCHNAHCLIRFTGTSCIIQEQKSLKMIGSAERKDGLYYLVQTNEGCTSSSQHTSTLSVSANNVSLPDSALWHFSVCKETLETMSESDDEVMHEEVMYEEMIMEIIKVEVNCKKALAIINKSIQESNNQEHQYLLELKARVLWYMKKRDNGVLSALGELFDSGVEFRFPVTYLVYGASSHVKEGSESQLKIYRLGLEQAEKKDDKMVDEFKQRLQPLEEAAHRKLEKSKRKMRRGMNVEKQEEEEVQTPVKDVELQTVVDVTASEQSVLEEKKKNEDEIFPFQSYHLIFKDAENQKHQLNGTSSSTVYLPMCYQNMSQYIR</sequence>
<reference evidence="1" key="1">
    <citation type="submission" date="2023-10" db="EMBL/GenBank/DDBJ databases">
        <authorList>
            <person name="Rodriguez Cubillos JULIANA M."/>
            <person name="De Vega J."/>
        </authorList>
    </citation>
    <scope>NUCLEOTIDE SEQUENCE</scope>
</reference>
<organism evidence="1 2">
    <name type="scientific">Trifolium pratense</name>
    <name type="common">Red clover</name>
    <dbReference type="NCBI Taxonomy" id="57577"/>
    <lineage>
        <taxon>Eukaryota</taxon>
        <taxon>Viridiplantae</taxon>
        <taxon>Streptophyta</taxon>
        <taxon>Embryophyta</taxon>
        <taxon>Tracheophyta</taxon>
        <taxon>Spermatophyta</taxon>
        <taxon>Magnoliopsida</taxon>
        <taxon>eudicotyledons</taxon>
        <taxon>Gunneridae</taxon>
        <taxon>Pentapetalae</taxon>
        <taxon>rosids</taxon>
        <taxon>fabids</taxon>
        <taxon>Fabales</taxon>
        <taxon>Fabaceae</taxon>
        <taxon>Papilionoideae</taxon>
        <taxon>50 kb inversion clade</taxon>
        <taxon>NPAAA clade</taxon>
        <taxon>Hologalegina</taxon>
        <taxon>IRL clade</taxon>
        <taxon>Trifolieae</taxon>
        <taxon>Trifolium</taxon>
    </lineage>
</organism>
<comment type="caution">
    <text evidence="1">The sequence shown here is derived from an EMBL/GenBank/DDBJ whole genome shotgun (WGS) entry which is preliminary data.</text>
</comment>
<accession>A0ACB0IM00</accession>
<dbReference type="Proteomes" id="UP001177021">
    <property type="component" value="Unassembled WGS sequence"/>
</dbReference>
<proteinExistence type="predicted"/>
<keyword evidence="2" id="KW-1185">Reference proteome</keyword>
<dbReference type="EMBL" id="CASHSV030000001">
    <property type="protein sequence ID" value="CAJ2633229.1"/>
    <property type="molecule type" value="Genomic_DNA"/>
</dbReference>
<protein>
    <submittedName>
        <fullName evidence="1">Uncharacterized protein</fullName>
    </submittedName>
</protein>
<evidence type="ECO:0000313" key="2">
    <source>
        <dbReference type="Proteomes" id="UP001177021"/>
    </source>
</evidence>
<gene>
    <name evidence="1" type="ORF">MILVUS5_LOCUS4367</name>
</gene>
<evidence type="ECO:0000313" key="1">
    <source>
        <dbReference type="EMBL" id="CAJ2633229.1"/>
    </source>
</evidence>
<name>A0ACB0IM00_TRIPR</name>